<reference evidence="2 3" key="1">
    <citation type="submission" date="2014-06" db="EMBL/GenBank/DDBJ databases">
        <authorList>
            <person name="Swart Estienne"/>
        </authorList>
    </citation>
    <scope>NUCLEOTIDE SEQUENCE [LARGE SCALE GENOMIC DNA]</scope>
    <source>
        <strain evidence="2 3">130c</strain>
    </source>
</reference>
<evidence type="ECO:0000259" key="1">
    <source>
        <dbReference type="Pfam" id="PF12146"/>
    </source>
</evidence>
<dbReference type="FunCoup" id="A0A078AXM9">
    <property type="interactions" value="25"/>
</dbReference>
<dbReference type="InterPro" id="IPR051044">
    <property type="entry name" value="MAG_DAG_Lipase"/>
</dbReference>
<gene>
    <name evidence="2" type="primary">Contig17318.g18437</name>
    <name evidence="2" type="ORF">STYLEM_16323</name>
</gene>
<sequence length="315" mass="36316">MVESRQSLNPNSHDGETYLSRFLKITPIDFPVQNPINLTTYVNGVDIKLHTVEYPNEGELKGVIFVFLGYGAFQDFYGGYFKDIAKAGFRIFGFDRHGFGRSEGARGETGPDPMGDQWRFVDSIVEHFKLQDAKKFIFGISLGGLLGMRMMQMRPDYFCGAMLNMPWFDMPENKQFGFFKRFGLKIASKLFKNRTIPMPSNGQEYDEFLAHMVKDPRFTGFIQYHMAEFALTMQDEMNANLEHIPNVPFFIAMAETDLNVSNTRIREIAAMLKNPKNKTITYENAVHALFYQDGFYQKVMKDACDWLIDVNEMMT</sequence>
<dbReference type="Pfam" id="PF12146">
    <property type="entry name" value="Hydrolase_4"/>
    <property type="match status" value="1"/>
</dbReference>
<dbReference type="Gene3D" id="3.40.50.1820">
    <property type="entry name" value="alpha/beta hydrolase"/>
    <property type="match status" value="1"/>
</dbReference>
<dbReference type="EMBL" id="CCKQ01015409">
    <property type="protein sequence ID" value="CDW87220.1"/>
    <property type="molecule type" value="Genomic_DNA"/>
</dbReference>
<dbReference type="PANTHER" id="PTHR11614">
    <property type="entry name" value="PHOSPHOLIPASE-RELATED"/>
    <property type="match status" value="1"/>
</dbReference>
<dbReference type="InterPro" id="IPR022742">
    <property type="entry name" value="Hydrolase_4"/>
</dbReference>
<organism evidence="2 3">
    <name type="scientific">Stylonychia lemnae</name>
    <name type="common">Ciliate</name>
    <dbReference type="NCBI Taxonomy" id="5949"/>
    <lineage>
        <taxon>Eukaryota</taxon>
        <taxon>Sar</taxon>
        <taxon>Alveolata</taxon>
        <taxon>Ciliophora</taxon>
        <taxon>Intramacronucleata</taxon>
        <taxon>Spirotrichea</taxon>
        <taxon>Stichotrichia</taxon>
        <taxon>Sporadotrichida</taxon>
        <taxon>Oxytrichidae</taxon>
        <taxon>Stylonychinae</taxon>
        <taxon>Stylonychia</taxon>
    </lineage>
</organism>
<dbReference type="SUPFAM" id="SSF53474">
    <property type="entry name" value="alpha/beta-Hydrolases"/>
    <property type="match status" value="1"/>
</dbReference>
<name>A0A078AXM9_STYLE</name>
<evidence type="ECO:0000313" key="2">
    <source>
        <dbReference type="EMBL" id="CDW87220.1"/>
    </source>
</evidence>
<dbReference type="Proteomes" id="UP000039865">
    <property type="component" value="Unassembled WGS sequence"/>
</dbReference>
<accession>A0A078AXM9</accession>
<dbReference type="OrthoDB" id="407812at2759"/>
<keyword evidence="3" id="KW-1185">Reference proteome</keyword>
<proteinExistence type="predicted"/>
<dbReference type="AlphaFoldDB" id="A0A078AXM9"/>
<protein>
    <recommendedName>
        <fullName evidence="1">Serine aminopeptidase S33 domain-containing protein</fullName>
    </recommendedName>
</protein>
<evidence type="ECO:0000313" key="3">
    <source>
        <dbReference type="Proteomes" id="UP000039865"/>
    </source>
</evidence>
<dbReference type="InParanoid" id="A0A078AXM9"/>
<feature type="domain" description="Serine aminopeptidase S33" evidence="1">
    <location>
        <begin position="59"/>
        <end position="290"/>
    </location>
</feature>
<dbReference type="InterPro" id="IPR029058">
    <property type="entry name" value="AB_hydrolase_fold"/>
</dbReference>